<gene>
    <name evidence="3" type="ORF">BN7_1107</name>
</gene>
<accession>K0KF26</accession>
<feature type="region of interest" description="Disordered" evidence="2">
    <location>
        <begin position="1"/>
        <end position="44"/>
    </location>
</feature>
<dbReference type="EMBL" id="CAIF01000025">
    <property type="protein sequence ID" value="CCH41566.1"/>
    <property type="molecule type" value="Genomic_DNA"/>
</dbReference>
<organism evidence="3 4">
    <name type="scientific">Wickerhamomyces ciferrii (strain ATCC 14091 / BCRC 22168 / CBS 111 / JCM 3599 / NBRC 0793 / NRRL Y-1031 F-60-10)</name>
    <name type="common">Yeast</name>
    <name type="synonym">Pichia ciferrii</name>
    <dbReference type="NCBI Taxonomy" id="1206466"/>
    <lineage>
        <taxon>Eukaryota</taxon>
        <taxon>Fungi</taxon>
        <taxon>Dikarya</taxon>
        <taxon>Ascomycota</taxon>
        <taxon>Saccharomycotina</taxon>
        <taxon>Saccharomycetes</taxon>
        <taxon>Phaffomycetales</taxon>
        <taxon>Wickerhamomycetaceae</taxon>
        <taxon>Wickerhamomyces</taxon>
    </lineage>
</organism>
<dbReference type="HOGENOM" id="CLU_292599_0_0_1"/>
<dbReference type="InParanoid" id="K0KF26"/>
<feature type="region of interest" description="Disordered" evidence="2">
    <location>
        <begin position="167"/>
        <end position="187"/>
    </location>
</feature>
<feature type="compositionally biased region" description="Polar residues" evidence="2">
    <location>
        <begin position="30"/>
        <end position="44"/>
    </location>
</feature>
<dbReference type="Proteomes" id="UP000009328">
    <property type="component" value="Unassembled WGS sequence"/>
</dbReference>
<evidence type="ECO:0000256" key="2">
    <source>
        <dbReference type="SAM" id="MobiDB-lite"/>
    </source>
</evidence>
<keyword evidence="1" id="KW-0175">Coiled coil</keyword>
<keyword evidence="4" id="KW-1185">Reference proteome</keyword>
<comment type="caution">
    <text evidence="3">The sequence shown here is derived from an EMBL/GenBank/DDBJ whole genome shotgun (WGS) entry which is preliminary data.</text>
</comment>
<reference evidence="3 4" key="1">
    <citation type="journal article" date="2012" name="Eukaryot. Cell">
        <title>Draft genome sequence of Wickerhamomyces ciferrii NRRL Y-1031 F-60-10.</title>
        <authorList>
            <person name="Schneider J."/>
            <person name="Andrea H."/>
            <person name="Blom J."/>
            <person name="Jaenicke S."/>
            <person name="Ruckert C."/>
            <person name="Schorsch C."/>
            <person name="Szczepanowski R."/>
            <person name="Farwick M."/>
            <person name="Goesmann A."/>
            <person name="Puhler A."/>
            <person name="Schaffer S."/>
            <person name="Tauch A."/>
            <person name="Kohler T."/>
            <person name="Brinkrolf K."/>
        </authorList>
    </citation>
    <scope>NUCLEOTIDE SEQUENCE [LARGE SCALE GENOMIC DNA]</scope>
    <source>
        <strain evidence="4">ATCC 14091 / BCRC 22168 / CBS 111 / JCM 3599 / NBRC 0793 / NRRL Y-1031 F-60-10</strain>
    </source>
</reference>
<feature type="coiled-coil region" evidence="1">
    <location>
        <begin position="100"/>
        <end position="142"/>
    </location>
</feature>
<dbReference type="AlphaFoldDB" id="K0KF26"/>
<sequence length="1041" mass="121620">MTDDKAPNDGYTTNSNSPSLRSRSASSLSEHNINSLSYGGNESLSSMVPETVLKRLTPLKRTKLERSLNESSITADSAKSIYTHKVKLIRTEARLSNILAAERVEQLKRMKEEHAEQKRKEIEEKQLNAERIRNDNISKKREAAGKFARDKLIHGIHKVKADDIEVVSSDGSETSSERDQSYSGSSNSIEVDPLLVKYANIIKGAFRRKHAVAFLKHHPLIIEVDRKFGHKKLVKKGWRPILDRISDSKFREFLKWLLNSLEIPSYDDSGCSSLGSTIAALLIFWSNACYTKPEINYNLDTDENILHLGLGELAKEVYSGYGLKDFEKLHYYDDKFSSYILQKVVHAAEIFLVSFKRIIFCKIIPSRSDNLRLDFIKDFKNFTNLLYLFKDDHSKRLFMVQLKVLDDLLSSLAIQKHISNSSDLIHNNLSSETKETTKLLETHRADALNQLSQLKITFNRYRDIYNSQSFSWINNNNLDQSRSYIYEEYKLELNIYLFIGSKIVVPFGFTPHSWIEHQYEKLNKIYDDKVKGSGDHSIPRSMKSGRLRRGFYKSVFESILDWSEEKKYEIKKMLLNFEGQEFETPEKFKWFAVCFLTEILNNSYFCNTFLELPYSKPIFLAIDEASAKRQFKHLRADQLMKQPLDGLTFIVFNLLSRSYKHFFLNPSNSSETELIKIFTQFMSERWQFETWIDKKFDMYFLLRLMRAAWKRICSLQYCEADVIAKHFLPSSYGGSSDTDLNLFTYFAFYWNKDSHFLFTLNNSSSEIKAMRCLLISLKRDTMKIFPLISFDAQDYRQQIIECILKLIIRKIRSIRAPRYTVRSLDMMNGQLDVLLNRLKILLQAASMQNFLSRYFFMKCPLLQLGKTKHFRARETMQVLYPGSVSLTETLYDHFKDKIDNNTKDSVQVDDQKQITDIVKMLVSQKIEEDYRLSSIFDDSNGDDKYDRATTKSEFLHKNFNDNKFLSECISKCSDSESFRDRVMFLVFKSVGYEMEYPYDDTTKLFNGKCEGIADDLMYDFKRLIDVNLDVFDVFYKEAYIS</sequence>
<name>K0KF26_WICCF</name>
<evidence type="ECO:0000313" key="3">
    <source>
        <dbReference type="EMBL" id="CCH41566.1"/>
    </source>
</evidence>
<evidence type="ECO:0000256" key="1">
    <source>
        <dbReference type="SAM" id="Coils"/>
    </source>
</evidence>
<feature type="compositionally biased region" description="Low complexity" evidence="2">
    <location>
        <begin position="14"/>
        <end position="29"/>
    </location>
</feature>
<protein>
    <submittedName>
        <fullName evidence="3">Uncharacterized protein</fullName>
    </submittedName>
</protein>
<proteinExistence type="predicted"/>
<evidence type="ECO:0000313" key="4">
    <source>
        <dbReference type="Proteomes" id="UP000009328"/>
    </source>
</evidence>